<organism evidence="1">
    <name type="scientific">hydrothermal vent metagenome</name>
    <dbReference type="NCBI Taxonomy" id="652676"/>
    <lineage>
        <taxon>unclassified sequences</taxon>
        <taxon>metagenomes</taxon>
        <taxon>ecological metagenomes</taxon>
    </lineage>
</organism>
<protein>
    <submittedName>
        <fullName evidence="1">Probable RTX</fullName>
    </submittedName>
</protein>
<sequence>MKRDIILSAIVAFIVTSCGSSSATSISTSTSENIENIENNKTSPTIFKDSIISIKIIKDTLLNEGYNIVSLVDENNSSTNSRGLDLEKYIYISDSNHTISVLGNFVCVISNVNGEKVLATLDAPKDFDIIEKNSELVLRGNLLEDNSRYILSSIPTGFVNLNTINTDKEATISSLLDELRNSFNQFTIINPHLSLDYLTYKINSKVEESSIFCDDKEFILDTSKGIINFNGIFKDENIDMNCTTQSGILLGTISRTIIENNNSIPIIEPEIETIISGDLYRNIFEDYNQTQGRVSLNKEDITFIPQSISTTYGSFELKADGNWIYRLNIDNNSIKALNDNQVKGDIITIRSIDGVEEHIIINIEGKSGIIVGDLISEVTEYNNIMSNGKVSILYDNNSSFIPQNISTQYGSFELDANGEWRYTLNMNLDIVKRLTSLSRVEDIINIQTTNNIENYITIYIGGISKNLTVDTINFDNLPIHIESKDNRATNFIYPKVTARGDYPIIENLLNNRVVDANREVLLMGGTNLIEININELYGDENLTLSKEIIVSDTTAPTIDRVDYEPITYNDFTNLVVVSSEENTSIFVNGNFITNTEESLEVVVELNTSGDSGIKEFNITAQDLWGNESNITNIQIRKE</sequence>
<dbReference type="Gene3D" id="2.60.40.10">
    <property type="entry name" value="Immunoglobulins"/>
    <property type="match status" value="2"/>
</dbReference>
<reference evidence="1" key="1">
    <citation type="submission" date="2016-10" db="EMBL/GenBank/DDBJ databases">
        <authorList>
            <person name="de Groot N.N."/>
        </authorList>
    </citation>
    <scope>NUCLEOTIDE SEQUENCE</scope>
</reference>
<evidence type="ECO:0000313" key="1">
    <source>
        <dbReference type="EMBL" id="SHO80405.1"/>
    </source>
</evidence>
<name>A0A1W1EHR4_9ZZZZ</name>
<dbReference type="AlphaFoldDB" id="A0A1W1EHR4"/>
<gene>
    <name evidence="1" type="ORF">MNB_SV-15-677</name>
</gene>
<dbReference type="NCBIfam" id="TIGR01965">
    <property type="entry name" value="VCBS_repeat"/>
    <property type="match status" value="2"/>
</dbReference>
<accession>A0A1W1EHR4</accession>
<dbReference type="InterPro" id="IPR010221">
    <property type="entry name" value="VCBS_dom"/>
</dbReference>
<dbReference type="EMBL" id="FRYL01000007">
    <property type="protein sequence ID" value="SHO80405.1"/>
    <property type="molecule type" value="Genomic_DNA"/>
</dbReference>
<dbReference type="InterPro" id="IPR013783">
    <property type="entry name" value="Ig-like_fold"/>
</dbReference>
<proteinExistence type="predicted"/>
<dbReference type="PROSITE" id="PS51257">
    <property type="entry name" value="PROKAR_LIPOPROTEIN"/>
    <property type="match status" value="1"/>
</dbReference>